<gene>
    <name evidence="1" type="ORF">EDC65_4136</name>
</gene>
<sequence length="120" mass="13321">MTRPLGWIGSAREDLLAFPDGVIREIGHALFVAQTGGKHGSAKPLQGFGGAGVLEIVEDHDGDTYRAVYTVRFAEIIYVLHAFQKKSKSGTATPLREIERIKARLKQAQQEYAEWKQDNP</sequence>
<dbReference type="AlphaFoldDB" id="A0A3N1KXI5"/>
<dbReference type="OrthoDB" id="9797093at2"/>
<keyword evidence="2" id="KW-1185">Reference proteome</keyword>
<comment type="caution">
    <text evidence="1">The sequence shown here is derived from an EMBL/GenBank/DDBJ whole genome shotgun (WGS) entry which is preliminary data.</text>
</comment>
<proteinExistence type="predicted"/>
<protein>
    <submittedName>
        <fullName evidence="1">Phage-related protein</fullName>
    </submittedName>
</protein>
<dbReference type="Proteomes" id="UP000278222">
    <property type="component" value="Unassembled WGS sequence"/>
</dbReference>
<evidence type="ECO:0000313" key="2">
    <source>
        <dbReference type="Proteomes" id="UP000278222"/>
    </source>
</evidence>
<dbReference type="InterPro" id="IPR009241">
    <property type="entry name" value="HigB-like"/>
</dbReference>
<reference evidence="1 2" key="1">
    <citation type="submission" date="2018-11" db="EMBL/GenBank/DDBJ databases">
        <title>Genomic Encyclopedia of Type Strains, Phase IV (KMG-IV): sequencing the most valuable type-strain genomes for metagenomic binning, comparative biology and taxonomic classification.</title>
        <authorList>
            <person name="Goeker M."/>
        </authorList>
    </citation>
    <scope>NUCLEOTIDE SEQUENCE [LARGE SCALE GENOMIC DNA]</scope>
    <source>
        <strain evidence="1 2">DSM 5900</strain>
    </source>
</reference>
<dbReference type="Pfam" id="PF05973">
    <property type="entry name" value="Gp49"/>
    <property type="match status" value="1"/>
</dbReference>
<organism evidence="1 2">
    <name type="scientific">Stella humosa</name>
    <dbReference type="NCBI Taxonomy" id="94"/>
    <lineage>
        <taxon>Bacteria</taxon>
        <taxon>Pseudomonadati</taxon>
        <taxon>Pseudomonadota</taxon>
        <taxon>Alphaproteobacteria</taxon>
        <taxon>Rhodospirillales</taxon>
        <taxon>Stellaceae</taxon>
        <taxon>Stella</taxon>
    </lineage>
</organism>
<dbReference type="RefSeq" id="WP_123693118.1">
    <property type="nucleotide sequence ID" value="NZ_AP019700.1"/>
</dbReference>
<name>A0A3N1KXI5_9PROT</name>
<accession>A0A3N1KXI5</accession>
<evidence type="ECO:0000313" key="1">
    <source>
        <dbReference type="EMBL" id="ROP83489.1"/>
    </source>
</evidence>
<dbReference type="EMBL" id="RJKX01000016">
    <property type="protein sequence ID" value="ROP83489.1"/>
    <property type="molecule type" value="Genomic_DNA"/>
</dbReference>